<feature type="transmembrane region" description="Helical" evidence="6">
    <location>
        <begin position="58"/>
        <end position="80"/>
    </location>
</feature>
<reference evidence="7 8" key="1">
    <citation type="submission" date="2020-07" db="EMBL/GenBank/DDBJ databases">
        <title>Description of Kordia aestuariivivens sp. nov., isolated from a tidal flat.</title>
        <authorList>
            <person name="Park S."/>
            <person name="Yoon J.-H."/>
        </authorList>
    </citation>
    <scope>NUCLEOTIDE SEQUENCE [LARGE SCALE GENOMIC DNA]</scope>
    <source>
        <strain evidence="7 8">YSTF-M3</strain>
    </source>
</reference>
<keyword evidence="4 6" id="KW-1133">Transmembrane helix</keyword>
<dbReference type="PIRSF" id="PIRSF035875">
    <property type="entry name" value="RNase_BN"/>
    <property type="match status" value="1"/>
</dbReference>
<dbReference type="RefSeq" id="WP_187563853.1">
    <property type="nucleotide sequence ID" value="NZ_JACGWS010000014.1"/>
</dbReference>
<evidence type="ECO:0000256" key="3">
    <source>
        <dbReference type="ARBA" id="ARBA00022692"/>
    </source>
</evidence>
<evidence type="ECO:0000313" key="8">
    <source>
        <dbReference type="Proteomes" id="UP000619238"/>
    </source>
</evidence>
<proteinExistence type="predicted"/>
<evidence type="ECO:0000256" key="6">
    <source>
        <dbReference type="SAM" id="Phobius"/>
    </source>
</evidence>
<dbReference type="PANTHER" id="PTHR30213">
    <property type="entry name" value="INNER MEMBRANE PROTEIN YHJD"/>
    <property type="match status" value="1"/>
</dbReference>
<feature type="transmembrane region" description="Helical" evidence="6">
    <location>
        <begin position="159"/>
        <end position="183"/>
    </location>
</feature>
<feature type="transmembrane region" description="Helical" evidence="6">
    <location>
        <begin position="125"/>
        <end position="147"/>
    </location>
</feature>
<keyword evidence="3 6" id="KW-0812">Transmembrane</keyword>
<dbReference type="EMBL" id="JACGWS010000014">
    <property type="protein sequence ID" value="MBC8756810.1"/>
    <property type="molecule type" value="Genomic_DNA"/>
</dbReference>
<dbReference type="InterPro" id="IPR017039">
    <property type="entry name" value="Virul_fac_BrkB"/>
</dbReference>
<organism evidence="7 8">
    <name type="scientific">Kordia aestuariivivens</name>
    <dbReference type="NCBI Taxonomy" id="2759037"/>
    <lineage>
        <taxon>Bacteria</taxon>
        <taxon>Pseudomonadati</taxon>
        <taxon>Bacteroidota</taxon>
        <taxon>Flavobacteriia</taxon>
        <taxon>Flavobacteriales</taxon>
        <taxon>Flavobacteriaceae</taxon>
        <taxon>Kordia</taxon>
    </lineage>
</organism>
<dbReference type="Proteomes" id="UP000619238">
    <property type="component" value="Unassembled WGS sequence"/>
</dbReference>
<feature type="transmembrane region" description="Helical" evidence="6">
    <location>
        <begin position="278"/>
        <end position="299"/>
    </location>
</feature>
<feature type="transmembrane region" description="Helical" evidence="6">
    <location>
        <begin position="245"/>
        <end position="266"/>
    </location>
</feature>
<dbReference type="PANTHER" id="PTHR30213:SF0">
    <property type="entry name" value="UPF0761 MEMBRANE PROTEIN YIHY"/>
    <property type="match status" value="1"/>
</dbReference>
<evidence type="ECO:0000313" key="7">
    <source>
        <dbReference type="EMBL" id="MBC8756810.1"/>
    </source>
</evidence>
<dbReference type="Pfam" id="PF03631">
    <property type="entry name" value="Virul_fac_BrkB"/>
    <property type="match status" value="1"/>
</dbReference>
<protein>
    <submittedName>
        <fullName evidence="7">YihY/virulence factor BrkB family protein</fullName>
    </submittedName>
</protein>
<gene>
    <name evidence="7" type="ORF">H2O64_19205</name>
</gene>
<name>A0ABR7QE02_9FLAO</name>
<keyword evidence="5 6" id="KW-0472">Membrane</keyword>
<comment type="caution">
    <text evidence="7">The sequence shown here is derived from an EMBL/GenBank/DDBJ whole genome shotgun (WGS) entry which is preliminary data.</text>
</comment>
<keyword evidence="8" id="KW-1185">Reference proteome</keyword>
<evidence type="ECO:0000256" key="1">
    <source>
        <dbReference type="ARBA" id="ARBA00004651"/>
    </source>
</evidence>
<accession>A0ABR7QE02</accession>
<keyword evidence="2" id="KW-1003">Cell membrane</keyword>
<sequence length="315" mass="35260">MSKDIEDKLAKIPLLNILVALLKKVKLPGLEGLSVYDLLEMYIVGIINGALTSRAGAVAFSFFMAIFPTLLFFLNLLPFIPIENFQANFIETITSFLPNESGNFLNEIIVDIVKNKRSGLLSTTFLLSIFLMANGVSAIFAGFENSYYIQTKRNFFKQYLYALSVGILLALLLIFTIAVLGYVELYIPYLSEFAGKTTGFRVESGDELGVTIAKFSFLVFMVYLGTAILYYFGTHQARKAKFFSPGVLLTTVLIVLTSYLFGIYIANFSQYNELYGSIGALLILMMYIWLNSNILLLGFELNASLNMLKNKKQQS</sequence>
<comment type="subcellular location">
    <subcellularLocation>
        <location evidence="1">Cell membrane</location>
        <topology evidence="1">Multi-pass membrane protein</topology>
    </subcellularLocation>
</comment>
<evidence type="ECO:0000256" key="4">
    <source>
        <dbReference type="ARBA" id="ARBA00022989"/>
    </source>
</evidence>
<feature type="transmembrane region" description="Helical" evidence="6">
    <location>
        <begin position="212"/>
        <end position="233"/>
    </location>
</feature>
<evidence type="ECO:0000256" key="5">
    <source>
        <dbReference type="ARBA" id="ARBA00023136"/>
    </source>
</evidence>
<evidence type="ECO:0000256" key="2">
    <source>
        <dbReference type="ARBA" id="ARBA00022475"/>
    </source>
</evidence>